<evidence type="ECO:0000313" key="2">
    <source>
        <dbReference type="Proteomes" id="UP001062846"/>
    </source>
</evidence>
<accession>A0ACC0MAX3</accession>
<dbReference type="EMBL" id="CM046396">
    <property type="protein sequence ID" value="KAI8537729.1"/>
    <property type="molecule type" value="Genomic_DNA"/>
</dbReference>
<sequence length="87" mass="10271">MYRTVYYAACITHPDTKKNDLDRFCIDCIRAFCYHCLPAHARHTYVKIRRYVYCEVINKQDLCKLFDCSGIQQGNADLDISEAQHEF</sequence>
<comment type="caution">
    <text evidence="1">The sequence shown here is derived from an EMBL/GenBank/DDBJ whole genome shotgun (WGS) entry which is preliminary data.</text>
</comment>
<keyword evidence="2" id="KW-1185">Reference proteome</keyword>
<organism evidence="1 2">
    <name type="scientific">Rhododendron molle</name>
    <name type="common">Chinese azalea</name>
    <name type="synonym">Azalea mollis</name>
    <dbReference type="NCBI Taxonomy" id="49168"/>
    <lineage>
        <taxon>Eukaryota</taxon>
        <taxon>Viridiplantae</taxon>
        <taxon>Streptophyta</taxon>
        <taxon>Embryophyta</taxon>
        <taxon>Tracheophyta</taxon>
        <taxon>Spermatophyta</taxon>
        <taxon>Magnoliopsida</taxon>
        <taxon>eudicotyledons</taxon>
        <taxon>Gunneridae</taxon>
        <taxon>Pentapetalae</taxon>
        <taxon>asterids</taxon>
        <taxon>Ericales</taxon>
        <taxon>Ericaceae</taxon>
        <taxon>Ericoideae</taxon>
        <taxon>Rhodoreae</taxon>
        <taxon>Rhododendron</taxon>
    </lineage>
</organism>
<evidence type="ECO:0000313" key="1">
    <source>
        <dbReference type="EMBL" id="KAI8537729.1"/>
    </source>
</evidence>
<proteinExistence type="predicted"/>
<dbReference type="Proteomes" id="UP001062846">
    <property type="component" value="Chromosome 9"/>
</dbReference>
<name>A0ACC0MAX3_RHOML</name>
<protein>
    <submittedName>
        <fullName evidence="1">Uncharacterized protein</fullName>
    </submittedName>
</protein>
<reference evidence="1" key="1">
    <citation type="submission" date="2022-02" db="EMBL/GenBank/DDBJ databases">
        <title>Plant Genome Project.</title>
        <authorList>
            <person name="Zhang R.-G."/>
        </authorList>
    </citation>
    <scope>NUCLEOTIDE SEQUENCE</scope>
    <source>
        <strain evidence="1">AT1</strain>
    </source>
</reference>
<gene>
    <name evidence="1" type="ORF">RHMOL_Rhmol09G0047500</name>
</gene>